<dbReference type="STRING" id="1220578.FPE01S_02_08610"/>
<dbReference type="AlphaFoldDB" id="A0A0E9N321"/>
<proteinExistence type="predicted"/>
<evidence type="ECO:0000313" key="1">
    <source>
        <dbReference type="EMBL" id="GAO43755.1"/>
    </source>
</evidence>
<name>A0A0E9N321_9BACT</name>
<accession>A0A0E9N321</accession>
<gene>
    <name evidence="1" type="ORF">FPE01S_02_08610</name>
</gene>
<organism evidence="1 2">
    <name type="scientific">Flavihumibacter petaseus NBRC 106054</name>
    <dbReference type="NCBI Taxonomy" id="1220578"/>
    <lineage>
        <taxon>Bacteria</taxon>
        <taxon>Pseudomonadati</taxon>
        <taxon>Bacteroidota</taxon>
        <taxon>Chitinophagia</taxon>
        <taxon>Chitinophagales</taxon>
        <taxon>Chitinophagaceae</taxon>
        <taxon>Flavihumibacter</taxon>
    </lineage>
</organism>
<sequence>MTYAINISPYLVGQPKHAVLAEVDHVFGKAMDIKIPLDYIDCLADPVKLREDAHAAAMNNYAELKVRDMLASIEGGNVIADIIRMAAADQRYSTELVFSTVADMARDNYPVTEQIIGSETLKQVLSWNSKTTCTPC</sequence>
<dbReference type="RefSeq" id="WP_046369591.1">
    <property type="nucleotide sequence ID" value="NZ_BBWV01000002.1"/>
</dbReference>
<dbReference type="EMBL" id="BBWV01000002">
    <property type="protein sequence ID" value="GAO43755.1"/>
    <property type="molecule type" value="Genomic_DNA"/>
</dbReference>
<dbReference type="Proteomes" id="UP000033121">
    <property type="component" value="Unassembled WGS sequence"/>
</dbReference>
<comment type="caution">
    <text evidence="1">The sequence shown here is derived from an EMBL/GenBank/DDBJ whole genome shotgun (WGS) entry which is preliminary data.</text>
</comment>
<evidence type="ECO:0000313" key="2">
    <source>
        <dbReference type="Proteomes" id="UP000033121"/>
    </source>
</evidence>
<protein>
    <submittedName>
        <fullName evidence="1">Uncharacterized protein</fullName>
    </submittedName>
</protein>
<reference evidence="1 2" key="1">
    <citation type="submission" date="2015-04" db="EMBL/GenBank/DDBJ databases">
        <title>Whole genome shotgun sequence of Flavihumibacter petaseus NBRC 106054.</title>
        <authorList>
            <person name="Miyazawa S."/>
            <person name="Hosoyama A."/>
            <person name="Hashimoto M."/>
            <person name="Noguchi M."/>
            <person name="Tsuchikane K."/>
            <person name="Ohji S."/>
            <person name="Yamazoe A."/>
            <person name="Ichikawa N."/>
            <person name="Kimura A."/>
            <person name="Fujita N."/>
        </authorList>
    </citation>
    <scope>NUCLEOTIDE SEQUENCE [LARGE SCALE GENOMIC DNA]</scope>
    <source>
        <strain evidence="1 2">NBRC 106054</strain>
    </source>
</reference>
<keyword evidence="2" id="KW-1185">Reference proteome</keyword>